<evidence type="ECO:0008006" key="3">
    <source>
        <dbReference type="Google" id="ProtNLM"/>
    </source>
</evidence>
<sequence length="47" mass="5494">MKELTFKNHSVVPFDNGDGKIWFTSANMAELLEYADEKSVNRLYNRN</sequence>
<keyword evidence="2" id="KW-1185">Reference proteome</keyword>
<reference evidence="2" key="1">
    <citation type="submission" date="2016-10" db="EMBL/GenBank/DDBJ databases">
        <authorList>
            <person name="Varghese N."/>
            <person name="Submissions S."/>
        </authorList>
    </citation>
    <scope>NUCLEOTIDE SEQUENCE [LARGE SCALE GENOMIC DNA]</scope>
    <source>
        <strain evidence="2">N6PO6</strain>
    </source>
</reference>
<accession>A0A1I5BWZ1</accession>
<dbReference type="Proteomes" id="UP000242222">
    <property type="component" value="Unassembled WGS sequence"/>
</dbReference>
<evidence type="ECO:0000313" key="1">
    <source>
        <dbReference type="EMBL" id="SFN79195.1"/>
    </source>
</evidence>
<evidence type="ECO:0000313" key="2">
    <source>
        <dbReference type="Proteomes" id="UP000242222"/>
    </source>
</evidence>
<name>A0A1I5BWZ1_9GAMM</name>
<dbReference type="AlphaFoldDB" id="A0A1I5BWZ1"/>
<dbReference type="EMBL" id="FOVC01000027">
    <property type="protein sequence ID" value="SFN79195.1"/>
    <property type="molecule type" value="Genomic_DNA"/>
</dbReference>
<protein>
    <recommendedName>
        <fullName evidence="3">BRO family, N-terminal domain</fullName>
    </recommendedName>
</protein>
<feature type="non-terminal residue" evidence="1">
    <location>
        <position position="47"/>
    </location>
</feature>
<proteinExistence type="predicted"/>
<organism evidence="1 2">
    <name type="scientific">Izhakiella capsodis</name>
    <dbReference type="NCBI Taxonomy" id="1367852"/>
    <lineage>
        <taxon>Bacteria</taxon>
        <taxon>Pseudomonadati</taxon>
        <taxon>Pseudomonadota</taxon>
        <taxon>Gammaproteobacteria</taxon>
        <taxon>Enterobacterales</taxon>
        <taxon>Erwiniaceae</taxon>
        <taxon>Izhakiella</taxon>
    </lineage>
</organism>
<gene>
    <name evidence="1" type="ORF">SAMN05216516_1271</name>
</gene>